<protein>
    <submittedName>
        <fullName evidence="2">Uncharacterized protein</fullName>
    </submittedName>
</protein>
<evidence type="ECO:0000313" key="3">
    <source>
        <dbReference type="Proteomes" id="UP000178129"/>
    </source>
</evidence>
<organism evidence="2 3">
    <name type="scientific">Rhynchosporium graminicola</name>
    <dbReference type="NCBI Taxonomy" id="2792576"/>
    <lineage>
        <taxon>Eukaryota</taxon>
        <taxon>Fungi</taxon>
        <taxon>Dikarya</taxon>
        <taxon>Ascomycota</taxon>
        <taxon>Pezizomycotina</taxon>
        <taxon>Leotiomycetes</taxon>
        <taxon>Helotiales</taxon>
        <taxon>Ploettnerulaceae</taxon>
        <taxon>Rhynchosporium</taxon>
    </lineage>
</organism>
<dbReference type="InParanoid" id="A0A1E1L0N6"/>
<evidence type="ECO:0000256" key="1">
    <source>
        <dbReference type="SAM" id="MobiDB-lite"/>
    </source>
</evidence>
<sequence length="673" mass="76040">MEVYTSQEAAIIAKAHQNGIHTHELDAIFELPGEPFPTENSKPQSAYEGAARRDWVHDRYQSESPEHPEIPTKIDSYRPQTDIDSYRPALGTKSPLSEENRSPTGPASKLARSRMILPRQDEEKKDRRVLKPLQVNGRTFERRANWDPSLSPPKNGPVRYCSQVEVIKRRASESGISILKIEDSFEEKATITEKKYADCSRDWQMFFVEIGVWNRYFTDPFPGVEPLKHVGAAVAVAQDNRNTEIEYDQQITRLSPYTPQLSEAMMEALAIREGLRKEFFKYLQGMRDYSRIEHKGEKCRFIRGWFADNLAWQIFFGSKPFPFAQPYGKLDPRSGANRTPPVQAVSIVPALKSAQGSSTDLHPLGALILRRSLRTPPPSAPVSKRPEADFHPQSPPPLAMTTQLAQMWSRDPFMGTGTVIMQNTLMTIYNKTFIGKLFNCFMSDEKHTIAAIGAELKRHIHYYVTSTGDLFLWTEPQSPGDAISFKRGHAFITGWVARVGSFGMVKPSLHWNAIRIPLAPLQAQQAPILAPVKAENTLRRLSSYVRAATAERNLPIPDTICPSAFENPEKQGEKYQVAFQTSDIDRLMIEEAANKEGDLRMVLDKESREVVSVEELIRRTVARCTVTEGPQSFSKIIQRVDDIATPLGGKKRKADADNSEDEEGRREEKRACV</sequence>
<feature type="compositionally biased region" description="Basic and acidic residues" evidence="1">
    <location>
        <begin position="663"/>
        <end position="673"/>
    </location>
</feature>
<comment type="caution">
    <text evidence="2">The sequence shown here is derived from an EMBL/GenBank/DDBJ whole genome shotgun (WGS) entry which is preliminary data.</text>
</comment>
<feature type="region of interest" description="Disordered" evidence="1">
    <location>
        <begin position="59"/>
        <end position="124"/>
    </location>
</feature>
<gene>
    <name evidence="2" type="ORF">RCO7_05650</name>
</gene>
<dbReference type="EMBL" id="FJUW01000030">
    <property type="protein sequence ID" value="CZT04050.1"/>
    <property type="molecule type" value="Genomic_DNA"/>
</dbReference>
<keyword evidence="3" id="KW-1185">Reference proteome</keyword>
<dbReference type="Proteomes" id="UP000178129">
    <property type="component" value="Unassembled WGS sequence"/>
</dbReference>
<proteinExistence type="predicted"/>
<dbReference type="AlphaFoldDB" id="A0A1E1L0N6"/>
<feature type="compositionally biased region" description="Basic and acidic residues" evidence="1">
    <location>
        <begin position="59"/>
        <end position="76"/>
    </location>
</feature>
<evidence type="ECO:0000313" key="2">
    <source>
        <dbReference type="EMBL" id="CZT04050.1"/>
    </source>
</evidence>
<name>A0A1E1L0N6_9HELO</name>
<reference evidence="3" key="1">
    <citation type="submission" date="2016-03" db="EMBL/GenBank/DDBJ databases">
        <authorList>
            <person name="Ploux O."/>
        </authorList>
    </citation>
    <scope>NUCLEOTIDE SEQUENCE [LARGE SCALE GENOMIC DNA]</scope>
    <source>
        <strain evidence="3">UK7</strain>
    </source>
</reference>
<feature type="region of interest" description="Disordered" evidence="1">
    <location>
        <begin position="373"/>
        <end position="395"/>
    </location>
</feature>
<accession>A0A1E1L0N6</accession>
<feature type="region of interest" description="Disordered" evidence="1">
    <location>
        <begin position="647"/>
        <end position="673"/>
    </location>
</feature>